<evidence type="ECO:0000256" key="1">
    <source>
        <dbReference type="ARBA" id="ARBA00009856"/>
    </source>
</evidence>
<organism evidence="3 4">
    <name type="scientific">Vitis vinifera</name>
    <name type="common">Grape</name>
    <dbReference type="NCBI Taxonomy" id="29760"/>
    <lineage>
        <taxon>Eukaryota</taxon>
        <taxon>Viridiplantae</taxon>
        <taxon>Streptophyta</taxon>
        <taxon>Embryophyta</taxon>
        <taxon>Tracheophyta</taxon>
        <taxon>Spermatophyta</taxon>
        <taxon>Magnoliopsida</taxon>
        <taxon>eudicotyledons</taxon>
        <taxon>Gunneridae</taxon>
        <taxon>Pentapetalae</taxon>
        <taxon>rosids</taxon>
        <taxon>Vitales</taxon>
        <taxon>Vitaceae</taxon>
        <taxon>Viteae</taxon>
        <taxon>Vitis</taxon>
    </lineage>
</organism>
<accession>A0A438CU38</accession>
<dbReference type="Pfam" id="PF07985">
    <property type="entry name" value="SRR1"/>
    <property type="match status" value="1"/>
</dbReference>
<proteinExistence type="inferred from homology"/>
<evidence type="ECO:0000313" key="4">
    <source>
        <dbReference type="Proteomes" id="UP000288805"/>
    </source>
</evidence>
<dbReference type="PANTHER" id="PTHR28626:SF3">
    <property type="entry name" value="SRR1-LIKE PROTEIN"/>
    <property type="match status" value="1"/>
</dbReference>
<dbReference type="EMBL" id="QGNW01001995">
    <property type="protein sequence ID" value="RVW26709.1"/>
    <property type="molecule type" value="Genomic_DNA"/>
</dbReference>
<dbReference type="AlphaFoldDB" id="A0A438CU38"/>
<evidence type="ECO:0000259" key="2">
    <source>
        <dbReference type="Pfam" id="PF07985"/>
    </source>
</evidence>
<dbReference type="InterPro" id="IPR040044">
    <property type="entry name" value="SRR1L"/>
</dbReference>
<gene>
    <name evidence="3" type="primary">SRR1_7</name>
    <name evidence="3" type="ORF">CK203_116358</name>
</gene>
<sequence length="156" mass="17993">MLEAFFRVLGSELKMQMVVYGIGSIESYEPPQLQLSLAILLKRKFSWIGDIEVLDPILSVTELVCWKPWVVLFYQLMSKGRQQASKPTPFFMPHCEAELYDNLFQANWRTERLNNIVLFGTSLGHINSMHQSLGAQLMLIPRGISWLFESSRVNLQ</sequence>
<comment type="similarity">
    <text evidence="1">Belongs to the SRR1 family.</text>
</comment>
<dbReference type="InterPro" id="IPR012942">
    <property type="entry name" value="SRR1-like"/>
</dbReference>
<name>A0A438CU38_VITVI</name>
<dbReference type="PANTHER" id="PTHR28626">
    <property type="entry name" value="SRR1-LIKE PROTEIN"/>
    <property type="match status" value="1"/>
</dbReference>
<protein>
    <submittedName>
        <fullName evidence="3">Protein sensitivity to red light reduced 1</fullName>
    </submittedName>
</protein>
<reference evidence="3 4" key="1">
    <citation type="journal article" date="2018" name="PLoS Genet.">
        <title>Population sequencing reveals clonal diversity and ancestral inbreeding in the grapevine cultivar Chardonnay.</title>
        <authorList>
            <person name="Roach M.J."/>
            <person name="Johnson D.L."/>
            <person name="Bohlmann J."/>
            <person name="van Vuuren H.J."/>
            <person name="Jones S.J."/>
            <person name="Pretorius I.S."/>
            <person name="Schmidt S.A."/>
            <person name="Borneman A.R."/>
        </authorList>
    </citation>
    <scope>NUCLEOTIDE SEQUENCE [LARGE SCALE GENOMIC DNA]</scope>
    <source>
        <strain evidence="4">cv. Chardonnay</strain>
        <tissue evidence="3">Leaf</tissue>
    </source>
</reference>
<evidence type="ECO:0000313" key="3">
    <source>
        <dbReference type="EMBL" id="RVW26709.1"/>
    </source>
</evidence>
<comment type="caution">
    <text evidence="3">The sequence shown here is derived from an EMBL/GenBank/DDBJ whole genome shotgun (WGS) entry which is preliminary data.</text>
</comment>
<dbReference type="Proteomes" id="UP000288805">
    <property type="component" value="Unassembled WGS sequence"/>
</dbReference>
<feature type="domain" description="SRR1-like" evidence="2">
    <location>
        <begin position="14"/>
        <end position="129"/>
    </location>
</feature>